<evidence type="ECO:0000259" key="9">
    <source>
        <dbReference type="Pfam" id="PF07540"/>
    </source>
</evidence>
<protein>
    <recommendedName>
        <fullName evidence="5">Nucleolar complex-associated protein 3</fullName>
    </recommendedName>
</protein>
<dbReference type="Proteomes" id="UP000189580">
    <property type="component" value="Chromosome a"/>
</dbReference>
<evidence type="ECO:0000256" key="1">
    <source>
        <dbReference type="ARBA" id="ARBA00004604"/>
    </source>
</evidence>
<keyword evidence="5" id="KW-0690">Ribosome biogenesis</keyword>
<dbReference type="GO" id="GO:0006270">
    <property type="term" value="P:DNA replication initiation"/>
    <property type="evidence" value="ECO:0007669"/>
    <property type="project" value="TreeGrafter"/>
</dbReference>
<feature type="compositionally biased region" description="Basic and acidic residues" evidence="7">
    <location>
        <begin position="8"/>
        <end position="23"/>
    </location>
</feature>
<dbReference type="EMBL" id="CP014501">
    <property type="protein sequence ID" value="ANB11988.1"/>
    <property type="molecule type" value="Genomic_DNA"/>
</dbReference>
<feature type="compositionally biased region" description="Acidic residues" evidence="7">
    <location>
        <begin position="125"/>
        <end position="138"/>
    </location>
</feature>
<evidence type="ECO:0000256" key="4">
    <source>
        <dbReference type="ARBA" id="ARBA00023242"/>
    </source>
</evidence>
<dbReference type="GO" id="GO:0005730">
    <property type="term" value="C:nucleolus"/>
    <property type="evidence" value="ECO:0007669"/>
    <property type="project" value="UniProtKB-SubCell"/>
</dbReference>
<evidence type="ECO:0000313" key="10">
    <source>
        <dbReference type="EMBL" id="ANB11988.1"/>
    </source>
</evidence>
<feature type="compositionally biased region" description="Acidic residues" evidence="7">
    <location>
        <begin position="97"/>
        <end position="109"/>
    </location>
</feature>
<feature type="coiled-coil region" evidence="6">
    <location>
        <begin position="390"/>
        <end position="417"/>
    </location>
</feature>
<evidence type="ECO:0000259" key="8">
    <source>
        <dbReference type="Pfam" id="PF03914"/>
    </source>
</evidence>
<feature type="domain" description="Nucleolar complex-associated protein 3 N-terminal" evidence="9">
    <location>
        <begin position="149"/>
        <end position="240"/>
    </location>
</feature>
<dbReference type="GeneID" id="30034040"/>
<dbReference type="InterPro" id="IPR005612">
    <property type="entry name" value="CCAAT-binding_factor"/>
</dbReference>
<dbReference type="InterPro" id="IPR016024">
    <property type="entry name" value="ARM-type_fold"/>
</dbReference>
<organism evidence="10 11">
    <name type="scientific">Sugiyamaella lignohabitans</name>
    <dbReference type="NCBI Taxonomy" id="796027"/>
    <lineage>
        <taxon>Eukaryota</taxon>
        <taxon>Fungi</taxon>
        <taxon>Dikarya</taxon>
        <taxon>Ascomycota</taxon>
        <taxon>Saccharomycotina</taxon>
        <taxon>Dipodascomycetes</taxon>
        <taxon>Dipodascales</taxon>
        <taxon>Trichomonascaceae</taxon>
        <taxon>Sugiyamaella</taxon>
    </lineage>
</organism>
<dbReference type="Pfam" id="PF07540">
    <property type="entry name" value="NOC3p"/>
    <property type="match status" value="1"/>
</dbReference>
<dbReference type="GO" id="GO:0003682">
    <property type="term" value="F:chromatin binding"/>
    <property type="evidence" value="ECO:0007669"/>
    <property type="project" value="TreeGrafter"/>
</dbReference>
<feature type="domain" description="CCAAT-binding factor" evidence="8">
    <location>
        <begin position="495"/>
        <end position="679"/>
    </location>
</feature>
<dbReference type="RefSeq" id="XP_018734465.1">
    <property type="nucleotide sequence ID" value="XM_018879089.1"/>
</dbReference>
<evidence type="ECO:0000256" key="3">
    <source>
        <dbReference type="ARBA" id="ARBA00023054"/>
    </source>
</evidence>
<sequence length="690" mass="78644">MAKRPRGKVAEKLAKRSKDRHTADSALSSSSWSALGEVDEDPNYPDSDQEQDYDSRPRKFQVADDERVERLPVKTLEGEVKRVMGKKEKKIQKEVEEDKEDESESEEDESSKSEEVTTEQKASGDGEDDSDSEPEDNDPVSLNQKLLELKEIIAETAEKLNEDPEEHISKLRELRELIASSKHFKAKQLIILSLVQIFQSLIPGYRIRPLTESEQKEKVSKEVRKLRNFEESLLLNYKAYISTLQTFSRKGKSSQVGTVKYSLASVSILAACELLESVPYFNFRSELVQIIVDKLSTKKNDETFYKSIQTLETIFKADEEGQISFDLVRLLSKMIKARKYKVDEKVINSLLHLRLLTELAARADLEKVQRFVEDEGPKKKKDRVHLSKKERKARKERKAITEEMMRAETAVSAEERERLQGETLKLVFILYFNILKERSEKLIGVTLEGLAKFAHLINADLFGDLLEVLRELILERQKRIVGGEYEFKESATRESLLCIVTAFALLSAQAGVGESMNLDLTFFVNHFYSSLYSLSLNADIEFSHKTLRLDDPLKAASITPNKYKVNISTETEMMIRAFEFIFFRQRSIGPNRVQSFAKRLAISTLHMPEKSCAASLRILDKMTKKFNSMPALYSTEDRVANGVYNMEVDDPEHSNPGAATIWETVLLEKHYSPMVAKAAQAVPKGAIVPT</sequence>
<dbReference type="SUPFAM" id="SSF48371">
    <property type="entry name" value="ARM repeat"/>
    <property type="match status" value="1"/>
</dbReference>
<evidence type="ECO:0000256" key="6">
    <source>
        <dbReference type="SAM" id="Coils"/>
    </source>
</evidence>
<dbReference type="GO" id="GO:0042254">
    <property type="term" value="P:ribosome biogenesis"/>
    <property type="evidence" value="ECO:0007669"/>
    <property type="project" value="UniProtKB-KW"/>
</dbReference>
<evidence type="ECO:0000313" key="11">
    <source>
        <dbReference type="Proteomes" id="UP000189580"/>
    </source>
</evidence>
<dbReference type="KEGG" id="slb:AWJ20_216"/>
<feature type="region of interest" description="Disordered" evidence="7">
    <location>
        <begin position="1"/>
        <end position="141"/>
    </location>
</feature>
<dbReference type="PANTHER" id="PTHR14428:SF5">
    <property type="entry name" value="NUCLEOLAR COMPLEX PROTEIN 3 HOMOLOG"/>
    <property type="match status" value="1"/>
</dbReference>
<dbReference type="AlphaFoldDB" id="A0A161HK72"/>
<keyword evidence="4" id="KW-0539">Nucleus</keyword>
<proteinExistence type="inferred from homology"/>
<feature type="compositionally biased region" description="Acidic residues" evidence="7">
    <location>
        <begin position="37"/>
        <end position="52"/>
    </location>
</feature>
<dbReference type="PIRSF" id="PIRSF028977">
    <property type="entry name" value="Nucleolar_complex_p3"/>
    <property type="match status" value="1"/>
</dbReference>
<dbReference type="PANTHER" id="PTHR14428">
    <property type="entry name" value="NUCLEOLAR COMPLEX PROTEIN 3"/>
    <property type="match status" value="1"/>
</dbReference>
<dbReference type="InterPro" id="IPR011501">
    <property type="entry name" value="Noc3_N"/>
</dbReference>
<name>A0A161HK72_9ASCO</name>
<comment type="similarity">
    <text evidence="2 5">Belongs to the CBF/MAK21 family.</text>
</comment>
<keyword evidence="11" id="KW-1185">Reference proteome</keyword>
<reference evidence="10 11" key="1">
    <citation type="submission" date="2016-02" db="EMBL/GenBank/DDBJ databases">
        <title>Complete genome sequence and transcriptome regulation of the pentose utilising yeast Sugiyamaella lignohabitans.</title>
        <authorList>
            <person name="Bellasio M."/>
            <person name="Peymann A."/>
            <person name="Valli M."/>
            <person name="Sipitzky M."/>
            <person name="Graf A."/>
            <person name="Sauer M."/>
            <person name="Marx H."/>
            <person name="Mattanovich D."/>
        </authorList>
    </citation>
    <scope>NUCLEOTIDE SEQUENCE [LARGE SCALE GENOMIC DNA]</scope>
    <source>
        <strain evidence="10 11">CBS 10342</strain>
    </source>
</reference>
<evidence type="ECO:0000256" key="5">
    <source>
        <dbReference type="PIRNR" id="PIRNR028977"/>
    </source>
</evidence>
<dbReference type="Pfam" id="PF03914">
    <property type="entry name" value="CBF"/>
    <property type="match status" value="1"/>
</dbReference>
<feature type="compositionally biased region" description="Basic and acidic residues" evidence="7">
    <location>
        <begin position="53"/>
        <end position="96"/>
    </location>
</feature>
<comment type="subcellular location">
    <subcellularLocation>
        <location evidence="1 5">Nucleus</location>
        <location evidence="1 5">Nucleolus</location>
    </subcellularLocation>
</comment>
<feature type="compositionally biased region" description="Low complexity" evidence="7">
    <location>
        <begin position="25"/>
        <end position="35"/>
    </location>
</feature>
<evidence type="ECO:0000256" key="7">
    <source>
        <dbReference type="SAM" id="MobiDB-lite"/>
    </source>
</evidence>
<keyword evidence="3 6" id="KW-0175">Coiled coil</keyword>
<dbReference type="OrthoDB" id="10263597at2759"/>
<comment type="function">
    <text evidence="5">Required for synthesis of 60S ribosomal subunits and the transport of pre-ribosomes from the nucleoplasm to the cytoplasm.</text>
</comment>
<gene>
    <name evidence="10" type="primary">NOC3</name>
    <name evidence="10" type="ORF">AWJ20_216</name>
</gene>
<dbReference type="InterPro" id="IPR016903">
    <property type="entry name" value="Nucleolar_cplx-assoc_3"/>
</dbReference>
<evidence type="ECO:0000256" key="2">
    <source>
        <dbReference type="ARBA" id="ARBA00007797"/>
    </source>
</evidence>
<accession>A0A161HK72</accession>